<name>A0AAV5T3I2_9BILA</name>
<accession>A0AAV5T3I2</accession>
<dbReference type="EMBL" id="BTSX01000003">
    <property type="protein sequence ID" value="GMS90146.1"/>
    <property type="molecule type" value="Genomic_DNA"/>
</dbReference>
<organism evidence="2 3">
    <name type="scientific">Pristionchus entomophagus</name>
    <dbReference type="NCBI Taxonomy" id="358040"/>
    <lineage>
        <taxon>Eukaryota</taxon>
        <taxon>Metazoa</taxon>
        <taxon>Ecdysozoa</taxon>
        <taxon>Nematoda</taxon>
        <taxon>Chromadorea</taxon>
        <taxon>Rhabditida</taxon>
        <taxon>Rhabditina</taxon>
        <taxon>Diplogasteromorpha</taxon>
        <taxon>Diplogasteroidea</taxon>
        <taxon>Neodiplogasteridae</taxon>
        <taxon>Pristionchus</taxon>
    </lineage>
</organism>
<feature type="signal peptide" evidence="1">
    <location>
        <begin position="1"/>
        <end position="29"/>
    </location>
</feature>
<keyword evidence="3" id="KW-1185">Reference proteome</keyword>
<reference evidence="2" key="1">
    <citation type="submission" date="2023-10" db="EMBL/GenBank/DDBJ databases">
        <title>Genome assembly of Pristionchus species.</title>
        <authorList>
            <person name="Yoshida K."/>
            <person name="Sommer R.J."/>
        </authorList>
    </citation>
    <scope>NUCLEOTIDE SEQUENCE</scope>
    <source>
        <strain evidence="2">RS0144</strain>
    </source>
</reference>
<comment type="caution">
    <text evidence="2">The sequence shown here is derived from an EMBL/GenBank/DDBJ whole genome shotgun (WGS) entry which is preliminary data.</text>
</comment>
<protein>
    <submittedName>
        <fullName evidence="2">Uncharacterized protein</fullName>
    </submittedName>
</protein>
<sequence>SSISLVACGRLGLNEAIHLLLLLPLVVHAFWENINPCYGNNVCLVFVDKTCYVLGKWIAPPLGVVWDSNTHEDCLGYNYEELVLGLVIGLTTLNTWSIEVTTYEECPIDTILLQKCHFEIHE</sequence>
<evidence type="ECO:0000256" key="1">
    <source>
        <dbReference type="SAM" id="SignalP"/>
    </source>
</evidence>
<gene>
    <name evidence="2" type="ORF">PENTCL1PPCAC_12321</name>
</gene>
<feature type="chain" id="PRO_5043495757" evidence="1">
    <location>
        <begin position="30"/>
        <end position="122"/>
    </location>
</feature>
<dbReference type="AlphaFoldDB" id="A0AAV5T3I2"/>
<evidence type="ECO:0000313" key="3">
    <source>
        <dbReference type="Proteomes" id="UP001432027"/>
    </source>
</evidence>
<dbReference type="Proteomes" id="UP001432027">
    <property type="component" value="Unassembled WGS sequence"/>
</dbReference>
<evidence type="ECO:0000313" key="2">
    <source>
        <dbReference type="EMBL" id="GMS90146.1"/>
    </source>
</evidence>
<feature type="non-terminal residue" evidence="2">
    <location>
        <position position="1"/>
    </location>
</feature>
<keyword evidence="1" id="KW-0732">Signal</keyword>
<proteinExistence type="predicted"/>